<dbReference type="EMBL" id="WMQE01000038">
    <property type="protein sequence ID" value="MTK22428.1"/>
    <property type="molecule type" value="Genomic_DNA"/>
</dbReference>
<dbReference type="PANTHER" id="PTHR47297">
    <property type="match status" value="1"/>
</dbReference>
<dbReference type="RefSeq" id="WP_006783312.1">
    <property type="nucleotide sequence ID" value="NZ_CABJBH010000016.1"/>
</dbReference>
<dbReference type="GeneID" id="60059872"/>
<protein>
    <submittedName>
        <fullName evidence="1">Isochorismatase family protein</fullName>
    </submittedName>
</protein>
<dbReference type="AlphaFoldDB" id="A0A173STP2"/>
<name>A0A173STP2_9FIRM</name>
<evidence type="ECO:0000313" key="1">
    <source>
        <dbReference type="EMBL" id="MTK22428.1"/>
    </source>
</evidence>
<dbReference type="InterPro" id="IPR044717">
    <property type="entry name" value="NIC1"/>
</dbReference>
<comment type="caution">
    <text evidence="1">The sequence shown here is derived from an EMBL/GenBank/DDBJ whole genome shotgun (WGS) entry which is preliminary data.</text>
</comment>
<dbReference type="Pfam" id="PF00857">
    <property type="entry name" value="Isochorismatase"/>
    <property type="match status" value="1"/>
</dbReference>
<dbReference type="GO" id="GO:0019365">
    <property type="term" value="P:pyridine nucleotide salvage"/>
    <property type="evidence" value="ECO:0007669"/>
    <property type="project" value="InterPro"/>
</dbReference>
<dbReference type="InterPro" id="IPR000868">
    <property type="entry name" value="Isochorismatase-like_dom"/>
</dbReference>
<accession>A0A173STP2</accession>
<dbReference type="InterPro" id="IPR036380">
    <property type="entry name" value="Isochorismatase-like_sf"/>
</dbReference>
<proteinExistence type="predicted"/>
<dbReference type="PANTHER" id="PTHR47297:SF2">
    <property type="entry name" value="OS02G0606800 PROTEIN"/>
    <property type="match status" value="1"/>
</dbReference>
<sequence>MSYELLNLIKSSETSLTKMVNLLNESPSVCLSSLDPNQTALIIVDMVNGFVKMGPMSSPRIQTIIDPICDLLKRANDSQIDVVAFADCHQTDSIEFNSYPAHCIKGEVESEIIDEIKQAGPYHLIEKSSTNGFLEPAFHQWLENHPLINQFIIVGDCTDICVEQFAITLKTYFITQNKISRIIVPMNSVETYDYDVHAADFMNVIALYKMMMNGIEIVTRIEE</sequence>
<dbReference type="OrthoDB" id="9796485at2"/>
<dbReference type="CDD" id="cd00431">
    <property type="entry name" value="cysteine_hydrolases"/>
    <property type="match status" value="1"/>
</dbReference>
<dbReference type="Gene3D" id="3.40.50.850">
    <property type="entry name" value="Isochorismatase-like"/>
    <property type="match status" value="1"/>
</dbReference>
<organism evidence="1 2">
    <name type="scientific">Turicibacter sanguinis</name>
    <dbReference type="NCBI Taxonomy" id="154288"/>
    <lineage>
        <taxon>Bacteria</taxon>
        <taxon>Bacillati</taxon>
        <taxon>Bacillota</taxon>
        <taxon>Erysipelotrichia</taxon>
        <taxon>Erysipelotrichales</taxon>
        <taxon>Turicibacteraceae</taxon>
        <taxon>Turicibacter</taxon>
    </lineage>
</organism>
<evidence type="ECO:0000313" key="2">
    <source>
        <dbReference type="Proteomes" id="UP000487649"/>
    </source>
</evidence>
<gene>
    <name evidence="1" type="ORF">GMA92_13500</name>
</gene>
<dbReference type="GO" id="GO:0008936">
    <property type="term" value="F:nicotinamidase activity"/>
    <property type="evidence" value="ECO:0007669"/>
    <property type="project" value="InterPro"/>
</dbReference>
<dbReference type="Proteomes" id="UP000487649">
    <property type="component" value="Unassembled WGS sequence"/>
</dbReference>
<dbReference type="SUPFAM" id="SSF52499">
    <property type="entry name" value="Isochorismatase-like hydrolases"/>
    <property type="match status" value="1"/>
</dbReference>
<reference evidence="1 2" key="1">
    <citation type="journal article" date="2019" name="Nat. Med.">
        <title>A library of human gut bacterial isolates paired with longitudinal multiomics data enables mechanistic microbiome research.</title>
        <authorList>
            <person name="Poyet M."/>
            <person name="Groussin M."/>
            <person name="Gibbons S.M."/>
            <person name="Avila-Pacheco J."/>
            <person name="Jiang X."/>
            <person name="Kearney S.M."/>
            <person name="Perrotta A.R."/>
            <person name="Berdy B."/>
            <person name="Zhao S."/>
            <person name="Lieberman T.D."/>
            <person name="Swanson P.K."/>
            <person name="Smith M."/>
            <person name="Roesemann S."/>
            <person name="Alexander J.E."/>
            <person name="Rich S.A."/>
            <person name="Livny J."/>
            <person name="Vlamakis H."/>
            <person name="Clish C."/>
            <person name="Bullock K."/>
            <person name="Deik A."/>
            <person name="Scott J."/>
            <person name="Pierce K.A."/>
            <person name="Xavier R.J."/>
            <person name="Alm E.J."/>
        </authorList>
    </citation>
    <scope>NUCLEOTIDE SEQUENCE [LARGE SCALE GENOMIC DNA]</scope>
    <source>
        <strain evidence="1 2">BIOML-A198</strain>
    </source>
</reference>